<keyword evidence="1" id="KW-1133">Transmembrane helix</keyword>
<name>A0A9Q3J4M8_9BASI</name>
<keyword evidence="1" id="KW-0812">Transmembrane</keyword>
<feature type="transmembrane region" description="Helical" evidence="1">
    <location>
        <begin position="15"/>
        <end position="35"/>
    </location>
</feature>
<evidence type="ECO:0000313" key="2">
    <source>
        <dbReference type="EMBL" id="MBW0555642.1"/>
    </source>
</evidence>
<evidence type="ECO:0000313" key="3">
    <source>
        <dbReference type="Proteomes" id="UP000765509"/>
    </source>
</evidence>
<proteinExistence type="predicted"/>
<dbReference type="OrthoDB" id="3359487at2759"/>
<keyword evidence="1" id="KW-0472">Membrane</keyword>
<dbReference type="EMBL" id="AVOT02062735">
    <property type="protein sequence ID" value="MBW0555642.1"/>
    <property type="molecule type" value="Genomic_DNA"/>
</dbReference>
<accession>A0A9Q3J4M8</accession>
<sequence length="93" mass="10736">MEPSSSEITNKLTKYPTIMLCNTPVVFATILHPLFKFKFFSSHESTLACFGTSKNDLEEDFQDEAKKHFTTPSDFAEDTQNIRMARLFDELYT</sequence>
<keyword evidence="3" id="KW-1185">Reference proteome</keyword>
<dbReference type="Proteomes" id="UP000765509">
    <property type="component" value="Unassembled WGS sequence"/>
</dbReference>
<organism evidence="2 3">
    <name type="scientific">Austropuccinia psidii MF-1</name>
    <dbReference type="NCBI Taxonomy" id="1389203"/>
    <lineage>
        <taxon>Eukaryota</taxon>
        <taxon>Fungi</taxon>
        <taxon>Dikarya</taxon>
        <taxon>Basidiomycota</taxon>
        <taxon>Pucciniomycotina</taxon>
        <taxon>Pucciniomycetes</taxon>
        <taxon>Pucciniales</taxon>
        <taxon>Sphaerophragmiaceae</taxon>
        <taxon>Austropuccinia</taxon>
    </lineage>
</organism>
<comment type="caution">
    <text evidence="2">The sequence shown here is derived from an EMBL/GenBank/DDBJ whole genome shotgun (WGS) entry which is preliminary data.</text>
</comment>
<dbReference type="AlphaFoldDB" id="A0A9Q3J4M8"/>
<evidence type="ECO:0000256" key="1">
    <source>
        <dbReference type="SAM" id="Phobius"/>
    </source>
</evidence>
<protein>
    <submittedName>
        <fullName evidence="2">Uncharacterized protein</fullName>
    </submittedName>
</protein>
<gene>
    <name evidence="2" type="ORF">O181_095357</name>
</gene>
<reference evidence="2" key="1">
    <citation type="submission" date="2021-03" db="EMBL/GenBank/DDBJ databases">
        <title>Draft genome sequence of rust myrtle Austropuccinia psidii MF-1, a brazilian biotype.</title>
        <authorList>
            <person name="Quecine M.C."/>
            <person name="Pachon D.M.R."/>
            <person name="Bonatelli M.L."/>
            <person name="Correr F.H."/>
            <person name="Franceschini L.M."/>
            <person name="Leite T.F."/>
            <person name="Margarido G.R.A."/>
            <person name="Almeida C.A."/>
            <person name="Ferrarezi J.A."/>
            <person name="Labate C.A."/>
        </authorList>
    </citation>
    <scope>NUCLEOTIDE SEQUENCE</scope>
    <source>
        <strain evidence="2">MF-1</strain>
    </source>
</reference>